<dbReference type="InterPro" id="IPR050595">
    <property type="entry name" value="Bact_response_regulator"/>
</dbReference>
<evidence type="ECO:0000256" key="3">
    <source>
        <dbReference type="ARBA" id="ARBA00023163"/>
    </source>
</evidence>
<accession>A0ABU9ZAC2</accession>
<keyword evidence="1 4" id="KW-0597">Phosphoprotein</keyword>
<dbReference type="InterPro" id="IPR001789">
    <property type="entry name" value="Sig_transdc_resp-reg_receiver"/>
</dbReference>
<dbReference type="PROSITE" id="PS50110">
    <property type="entry name" value="RESPONSE_REGULATORY"/>
    <property type="match status" value="1"/>
</dbReference>
<dbReference type="Proteomes" id="UP001404845">
    <property type="component" value="Unassembled WGS sequence"/>
</dbReference>
<dbReference type="InterPro" id="IPR011006">
    <property type="entry name" value="CheY-like_superfamily"/>
</dbReference>
<evidence type="ECO:0000259" key="5">
    <source>
        <dbReference type="PROSITE" id="PS50110"/>
    </source>
</evidence>
<sequence>MSNPGTVPTIADDMSPHSPRPLALLVEDEVIFRLGVESILDEAGYDVVEAGTVAEALPHLDGGREVVLLLTDVRMPGAQDGFALARLASERHPSLAIVVVSAAVTPRPGDMPEGATFLEKPFTSRRLDAAIAGSRAARGGSRPA</sequence>
<evidence type="ECO:0000313" key="6">
    <source>
        <dbReference type="EMBL" id="MEN3228304.1"/>
    </source>
</evidence>
<keyword evidence="3" id="KW-0804">Transcription</keyword>
<dbReference type="SUPFAM" id="SSF52172">
    <property type="entry name" value="CheY-like"/>
    <property type="match status" value="1"/>
</dbReference>
<evidence type="ECO:0000256" key="1">
    <source>
        <dbReference type="ARBA" id="ARBA00022553"/>
    </source>
</evidence>
<feature type="domain" description="Response regulatory" evidence="5">
    <location>
        <begin position="22"/>
        <end position="135"/>
    </location>
</feature>
<name>A0ABU9ZAC2_9HYPH</name>
<evidence type="ECO:0000256" key="4">
    <source>
        <dbReference type="PROSITE-ProRule" id="PRU00169"/>
    </source>
</evidence>
<keyword evidence="7" id="KW-1185">Reference proteome</keyword>
<proteinExistence type="predicted"/>
<gene>
    <name evidence="6" type="ORF">PUR21_11755</name>
</gene>
<reference evidence="6 7" key="1">
    <citation type="journal article" date="2023" name="PLoS ONE">
        <title>Complete genome assembly of Hawai'i environmental nontuberculous mycobacteria reveals unexpected co-isolation with methylobacteria.</title>
        <authorList>
            <person name="Hendrix J."/>
            <person name="Epperson L.E."/>
            <person name="Tong E.I."/>
            <person name="Chan Y.L."/>
            <person name="Hasan N.A."/>
            <person name="Dawrs S.N."/>
            <person name="Norton G.J."/>
            <person name="Virdi R."/>
            <person name="Crooks J.L."/>
            <person name="Chan E.D."/>
            <person name="Honda J.R."/>
            <person name="Strong M."/>
        </authorList>
    </citation>
    <scope>NUCLEOTIDE SEQUENCE [LARGE SCALE GENOMIC DNA]</scope>
    <source>
        <strain evidence="6 7">NJH_HI01</strain>
    </source>
</reference>
<evidence type="ECO:0000256" key="2">
    <source>
        <dbReference type="ARBA" id="ARBA00023015"/>
    </source>
</evidence>
<comment type="caution">
    <text evidence="6">The sequence shown here is derived from an EMBL/GenBank/DDBJ whole genome shotgun (WGS) entry which is preliminary data.</text>
</comment>
<protein>
    <submittedName>
        <fullName evidence="6">Response regulator</fullName>
    </submittedName>
</protein>
<feature type="modified residue" description="4-aspartylphosphate" evidence="4">
    <location>
        <position position="72"/>
    </location>
</feature>
<organism evidence="6 7">
    <name type="scientific">Methylorubrum rhodesianum</name>
    <dbReference type="NCBI Taxonomy" id="29427"/>
    <lineage>
        <taxon>Bacteria</taxon>
        <taxon>Pseudomonadati</taxon>
        <taxon>Pseudomonadota</taxon>
        <taxon>Alphaproteobacteria</taxon>
        <taxon>Hyphomicrobiales</taxon>
        <taxon>Methylobacteriaceae</taxon>
        <taxon>Methylorubrum</taxon>
    </lineage>
</organism>
<dbReference type="Gene3D" id="3.40.50.2300">
    <property type="match status" value="1"/>
</dbReference>
<dbReference type="SMART" id="SM00448">
    <property type="entry name" value="REC"/>
    <property type="match status" value="1"/>
</dbReference>
<dbReference type="PANTHER" id="PTHR44591">
    <property type="entry name" value="STRESS RESPONSE REGULATOR PROTEIN 1"/>
    <property type="match status" value="1"/>
</dbReference>
<dbReference type="PANTHER" id="PTHR44591:SF3">
    <property type="entry name" value="RESPONSE REGULATORY DOMAIN-CONTAINING PROTEIN"/>
    <property type="match status" value="1"/>
</dbReference>
<dbReference type="EMBL" id="JAQYXL010000001">
    <property type="protein sequence ID" value="MEN3228304.1"/>
    <property type="molecule type" value="Genomic_DNA"/>
</dbReference>
<dbReference type="Pfam" id="PF00072">
    <property type="entry name" value="Response_reg"/>
    <property type="match status" value="1"/>
</dbReference>
<keyword evidence="2" id="KW-0805">Transcription regulation</keyword>
<evidence type="ECO:0000313" key="7">
    <source>
        <dbReference type="Proteomes" id="UP001404845"/>
    </source>
</evidence>
<dbReference type="RefSeq" id="WP_345970832.1">
    <property type="nucleotide sequence ID" value="NZ_JAQYXL010000001.1"/>
</dbReference>